<evidence type="ECO:0000313" key="7">
    <source>
        <dbReference type="Proteomes" id="UP000032180"/>
    </source>
</evidence>
<reference evidence="6" key="3">
    <citation type="submission" date="2015-04" db="UniProtKB">
        <authorList>
            <consortium name="EnsemblPlants"/>
        </authorList>
    </citation>
    <scope>IDENTIFICATION</scope>
</reference>
<keyword evidence="2" id="KW-0805">Transcription regulation</keyword>
<feature type="compositionally biased region" description="Low complexity" evidence="4">
    <location>
        <begin position="68"/>
        <end position="90"/>
    </location>
</feature>
<sequence length="320" mass="33176">MDDSSFFMQWAMDTLHQLPSDTAAAAYATDAGVDAAAGAFPSLQALRNSGAGGFRDLTVQVDQQVHRASSWSSSDSPGAAAAAGGWSPSPHVITGGGGAWGSRPMSWNFSAASAHPTAEESGGGAPAPAVAMETATARAAAAAATGKKGGGSSSAAAAAPGYVQDHIIAERRRREKINQRFIELSTVIPGLKKMDKATILGDAVKYVKELQEKVKTMEDSSGSRSAMEVVRKPCRLQHSGEDNNGGEGSSSSTTAALRLPEIEARLSEKSVLLRIHCGNSRGMLVRLLSEVEDLKLGITHTSVMPFPASTVIITITAKAS</sequence>
<dbReference type="PANTHER" id="PTHR45959">
    <property type="entry name" value="BHLH TRANSCRIPTION FACTOR"/>
    <property type="match status" value="1"/>
</dbReference>
<evidence type="ECO:0000256" key="3">
    <source>
        <dbReference type="ARBA" id="ARBA00023163"/>
    </source>
</evidence>
<reference evidence="7" key="2">
    <citation type="submission" date="2013-12" db="EMBL/GenBank/DDBJ databases">
        <authorList>
            <person name="Yu Y."/>
            <person name="Lee S."/>
            <person name="de Baynast K."/>
            <person name="Wissotski M."/>
            <person name="Liu L."/>
            <person name="Talag J."/>
            <person name="Goicoechea J."/>
            <person name="Angelova A."/>
            <person name="Jetty R."/>
            <person name="Kudrna D."/>
            <person name="Golser W."/>
            <person name="Rivera L."/>
            <person name="Zhang J."/>
            <person name="Wing R."/>
        </authorList>
    </citation>
    <scope>NUCLEOTIDE SEQUENCE</scope>
</reference>
<dbReference type="Pfam" id="PF00010">
    <property type="entry name" value="HLH"/>
    <property type="match status" value="1"/>
</dbReference>
<evidence type="ECO:0000256" key="4">
    <source>
        <dbReference type="SAM" id="MobiDB-lite"/>
    </source>
</evidence>
<evidence type="ECO:0000256" key="1">
    <source>
        <dbReference type="ARBA" id="ARBA00005510"/>
    </source>
</evidence>
<dbReference type="AlphaFoldDB" id="A0A0D9Y1R0"/>
<dbReference type="PROSITE" id="PS50888">
    <property type="entry name" value="BHLH"/>
    <property type="match status" value="1"/>
</dbReference>
<evidence type="ECO:0000313" key="6">
    <source>
        <dbReference type="EnsemblPlants" id="LPERR12G16560.1"/>
    </source>
</evidence>
<keyword evidence="7" id="KW-1185">Reference proteome</keyword>
<protein>
    <recommendedName>
        <fullName evidence="5">BHLH domain-containing protein</fullName>
    </recommendedName>
</protein>
<evidence type="ECO:0000259" key="5">
    <source>
        <dbReference type="PROSITE" id="PS50888"/>
    </source>
</evidence>
<feature type="region of interest" description="Disordered" evidence="4">
    <location>
        <begin position="234"/>
        <end position="254"/>
    </location>
</feature>
<dbReference type="STRING" id="77586.A0A0D9Y1R0"/>
<dbReference type="HOGENOM" id="CLU_046481_3_0_1"/>
<dbReference type="GO" id="GO:0046983">
    <property type="term" value="F:protein dimerization activity"/>
    <property type="evidence" value="ECO:0007669"/>
    <property type="project" value="InterPro"/>
</dbReference>
<proteinExistence type="inferred from homology"/>
<dbReference type="PANTHER" id="PTHR45959:SF57">
    <property type="entry name" value="OS12G0632600 PROTEIN"/>
    <property type="match status" value="1"/>
</dbReference>
<dbReference type="InterPro" id="IPR052610">
    <property type="entry name" value="bHLH_transcription_regulator"/>
</dbReference>
<dbReference type="Proteomes" id="UP000032180">
    <property type="component" value="Chromosome 12"/>
</dbReference>
<dbReference type="SUPFAM" id="SSF47459">
    <property type="entry name" value="HLH, helix-loop-helix DNA-binding domain"/>
    <property type="match status" value="1"/>
</dbReference>
<accession>A0A0D9Y1R0</accession>
<feature type="domain" description="BHLH" evidence="5">
    <location>
        <begin position="161"/>
        <end position="210"/>
    </location>
</feature>
<feature type="region of interest" description="Disordered" evidence="4">
    <location>
        <begin position="68"/>
        <end position="98"/>
    </location>
</feature>
<dbReference type="InterPro" id="IPR011598">
    <property type="entry name" value="bHLH_dom"/>
</dbReference>
<dbReference type="Gene3D" id="4.10.280.10">
    <property type="entry name" value="Helix-loop-helix DNA-binding domain"/>
    <property type="match status" value="1"/>
</dbReference>
<dbReference type="eggNOG" id="ENOG502QWBY">
    <property type="taxonomic scope" value="Eukaryota"/>
</dbReference>
<dbReference type="EnsemblPlants" id="LPERR12G16560.1">
    <property type="protein sequence ID" value="LPERR12G16560.1"/>
    <property type="gene ID" value="LPERR12G16560"/>
</dbReference>
<evidence type="ECO:0000256" key="2">
    <source>
        <dbReference type="ARBA" id="ARBA00023015"/>
    </source>
</evidence>
<dbReference type="InterPro" id="IPR036638">
    <property type="entry name" value="HLH_DNA-bd_sf"/>
</dbReference>
<reference evidence="6 7" key="1">
    <citation type="submission" date="2012-08" db="EMBL/GenBank/DDBJ databases">
        <title>Oryza genome evolution.</title>
        <authorList>
            <person name="Wing R.A."/>
        </authorList>
    </citation>
    <scope>NUCLEOTIDE SEQUENCE</scope>
</reference>
<comment type="similarity">
    <text evidence="1">Belongs to the bHLH protein family.</text>
</comment>
<name>A0A0D9Y1R0_9ORYZ</name>
<keyword evidence="3" id="KW-0804">Transcription</keyword>
<dbReference type="SMART" id="SM00353">
    <property type="entry name" value="HLH"/>
    <property type="match status" value="1"/>
</dbReference>
<organism evidence="6 7">
    <name type="scientific">Leersia perrieri</name>
    <dbReference type="NCBI Taxonomy" id="77586"/>
    <lineage>
        <taxon>Eukaryota</taxon>
        <taxon>Viridiplantae</taxon>
        <taxon>Streptophyta</taxon>
        <taxon>Embryophyta</taxon>
        <taxon>Tracheophyta</taxon>
        <taxon>Spermatophyta</taxon>
        <taxon>Magnoliopsida</taxon>
        <taxon>Liliopsida</taxon>
        <taxon>Poales</taxon>
        <taxon>Poaceae</taxon>
        <taxon>BOP clade</taxon>
        <taxon>Oryzoideae</taxon>
        <taxon>Oryzeae</taxon>
        <taxon>Oryzinae</taxon>
        <taxon>Leersia</taxon>
    </lineage>
</organism>
<dbReference type="Gramene" id="LPERR12G16560.1">
    <property type="protein sequence ID" value="LPERR12G16560.1"/>
    <property type="gene ID" value="LPERR12G16560"/>
</dbReference>